<feature type="binding site" evidence="6">
    <location>
        <position position="85"/>
    </location>
    <ligand>
        <name>S-adenosyl-L-methionine</name>
        <dbReference type="ChEBI" id="CHEBI:59789"/>
    </ligand>
</feature>
<evidence type="ECO:0000256" key="1">
    <source>
        <dbReference type="ARBA" id="ARBA00022490"/>
    </source>
</evidence>
<keyword evidence="1 6" id="KW-0963">Cytoplasm</keyword>
<feature type="binding site" evidence="6">
    <location>
        <position position="80"/>
    </location>
    <ligand>
        <name>S-adenosyl-L-methionine</name>
        <dbReference type="ChEBI" id="CHEBI:59789"/>
    </ligand>
</feature>
<keyword evidence="8" id="KW-1185">Reference proteome</keyword>
<evidence type="ECO:0000256" key="3">
    <source>
        <dbReference type="ARBA" id="ARBA00022603"/>
    </source>
</evidence>
<dbReference type="PIRSF" id="PIRSF003078">
    <property type="entry name" value="GidB"/>
    <property type="match status" value="1"/>
</dbReference>
<dbReference type="PANTHER" id="PTHR31760">
    <property type="entry name" value="S-ADENOSYL-L-METHIONINE-DEPENDENT METHYLTRANSFERASES SUPERFAMILY PROTEIN"/>
    <property type="match status" value="1"/>
</dbReference>
<evidence type="ECO:0000256" key="4">
    <source>
        <dbReference type="ARBA" id="ARBA00022679"/>
    </source>
</evidence>
<keyword evidence="4 6" id="KW-0808">Transferase</keyword>
<sequence>MNEAKSQQTAEQTLHSGLRKLDLDTCMTKPVMTYLQLLRRWNETYNMTAITNWHDMVVQHALDSAAVIPYVKGSRIVDAGTGGGLPGIILAIFKPQASVSLIDSVAKKTRFLNHVKRQLQLENVQVIHDRVENYIPDKKFDVVISRAFAEVNLFLELTGQLGDQHTRYMAMKGPKVEHLAEDSAFNLVSELAIEVPYLKAQRTLYQYMKKT</sequence>
<comment type="catalytic activity">
    <reaction evidence="6">
        <text>guanosine(527) in 16S rRNA + S-adenosyl-L-methionine = N(7)-methylguanosine(527) in 16S rRNA + S-adenosyl-L-homocysteine</text>
        <dbReference type="Rhea" id="RHEA:42732"/>
        <dbReference type="Rhea" id="RHEA-COMP:10209"/>
        <dbReference type="Rhea" id="RHEA-COMP:10210"/>
        <dbReference type="ChEBI" id="CHEBI:57856"/>
        <dbReference type="ChEBI" id="CHEBI:59789"/>
        <dbReference type="ChEBI" id="CHEBI:74269"/>
        <dbReference type="ChEBI" id="CHEBI:74480"/>
        <dbReference type="EC" id="2.1.1.170"/>
    </reaction>
</comment>
<dbReference type="InterPro" id="IPR029063">
    <property type="entry name" value="SAM-dependent_MTases_sf"/>
</dbReference>
<dbReference type="AlphaFoldDB" id="A0A917CGA1"/>
<comment type="subcellular location">
    <subcellularLocation>
        <location evidence="6">Cytoplasm</location>
    </subcellularLocation>
</comment>
<comment type="similarity">
    <text evidence="6">Belongs to the methyltransferase superfamily. RNA methyltransferase RsmG family.</text>
</comment>
<keyword evidence="2 6" id="KW-0698">rRNA processing</keyword>
<comment type="caution">
    <text evidence="7">The sequence shown here is derived from an EMBL/GenBank/DDBJ whole genome shotgun (WGS) entry which is preliminary data.</text>
</comment>
<dbReference type="EC" id="2.1.1.170" evidence="6"/>
<protein>
    <recommendedName>
        <fullName evidence="6">Ribosomal RNA small subunit methyltransferase G</fullName>
        <ecNumber evidence="6">2.1.1.170</ecNumber>
    </recommendedName>
    <alternativeName>
        <fullName evidence="6">16S rRNA 7-methylguanosine methyltransferase</fullName>
        <shortName evidence="6">16S rRNA m7G methyltransferase</shortName>
    </alternativeName>
</protein>
<dbReference type="CDD" id="cd02440">
    <property type="entry name" value="AdoMet_MTases"/>
    <property type="match status" value="1"/>
</dbReference>
<evidence type="ECO:0000256" key="6">
    <source>
        <dbReference type="HAMAP-Rule" id="MF_00074"/>
    </source>
</evidence>
<reference evidence="7" key="1">
    <citation type="journal article" date="2014" name="Int. J. Syst. Evol. Microbiol.">
        <title>Complete genome sequence of Corynebacterium casei LMG S-19264T (=DSM 44701T), isolated from a smear-ripened cheese.</title>
        <authorList>
            <consortium name="US DOE Joint Genome Institute (JGI-PGF)"/>
            <person name="Walter F."/>
            <person name="Albersmeier A."/>
            <person name="Kalinowski J."/>
            <person name="Ruckert C."/>
        </authorList>
    </citation>
    <scope>NUCLEOTIDE SEQUENCE</scope>
    <source>
        <strain evidence="7">CGMCC 1.12181</strain>
    </source>
</reference>
<keyword evidence="3 6" id="KW-0489">Methyltransferase</keyword>
<gene>
    <name evidence="6 7" type="primary">rsmG</name>
    <name evidence="7" type="ORF">GCM10011365_04520</name>
</gene>
<evidence type="ECO:0000256" key="5">
    <source>
        <dbReference type="ARBA" id="ARBA00022691"/>
    </source>
</evidence>
<name>A0A917CGA1_9GAMM</name>
<feature type="binding site" evidence="6">
    <location>
        <position position="146"/>
    </location>
    <ligand>
        <name>S-adenosyl-L-methionine</name>
        <dbReference type="ChEBI" id="CHEBI:59789"/>
    </ligand>
</feature>
<evidence type="ECO:0000256" key="2">
    <source>
        <dbReference type="ARBA" id="ARBA00022552"/>
    </source>
</evidence>
<reference evidence="7" key="2">
    <citation type="submission" date="2020-09" db="EMBL/GenBank/DDBJ databases">
        <authorList>
            <person name="Sun Q."/>
            <person name="Zhou Y."/>
        </authorList>
    </citation>
    <scope>NUCLEOTIDE SEQUENCE</scope>
    <source>
        <strain evidence="7">CGMCC 1.12181</strain>
    </source>
</reference>
<organism evidence="7 8">
    <name type="scientific">Marinicella pacifica</name>
    <dbReference type="NCBI Taxonomy" id="1171543"/>
    <lineage>
        <taxon>Bacteria</taxon>
        <taxon>Pseudomonadati</taxon>
        <taxon>Pseudomonadota</taxon>
        <taxon>Gammaproteobacteria</taxon>
        <taxon>Lysobacterales</taxon>
        <taxon>Marinicellaceae</taxon>
        <taxon>Marinicella</taxon>
    </lineage>
</organism>
<dbReference type="Pfam" id="PF02527">
    <property type="entry name" value="GidB"/>
    <property type="match status" value="1"/>
</dbReference>
<dbReference type="NCBIfam" id="TIGR00138">
    <property type="entry name" value="rsmG_gidB"/>
    <property type="match status" value="1"/>
</dbReference>
<dbReference type="RefSeq" id="WP_188364058.1">
    <property type="nucleotide sequence ID" value="NZ_BAABJF010000032.1"/>
</dbReference>
<dbReference type="PANTHER" id="PTHR31760:SF0">
    <property type="entry name" value="S-ADENOSYL-L-METHIONINE-DEPENDENT METHYLTRANSFERASES SUPERFAMILY PROTEIN"/>
    <property type="match status" value="1"/>
</dbReference>
<keyword evidence="5 6" id="KW-0949">S-adenosyl-L-methionine</keyword>
<evidence type="ECO:0000313" key="7">
    <source>
        <dbReference type="EMBL" id="GGF86597.1"/>
    </source>
</evidence>
<dbReference type="SUPFAM" id="SSF53335">
    <property type="entry name" value="S-adenosyl-L-methionine-dependent methyltransferases"/>
    <property type="match status" value="1"/>
</dbReference>
<comment type="caution">
    <text evidence="6">Lacks conserved residue(s) required for the propagation of feature annotation.</text>
</comment>
<dbReference type="GO" id="GO:0070043">
    <property type="term" value="F:rRNA (guanine-N7-)-methyltransferase activity"/>
    <property type="evidence" value="ECO:0007669"/>
    <property type="project" value="UniProtKB-UniRule"/>
</dbReference>
<dbReference type="EMBL" id="BMEO01000002">
    <property type="protein sequence ID" value="GGF86597.1"/>
    <property type="molecule type" value="Genomic_DNA"/>
</dbReference>
<accession>A0A917CGA1</accession>
<evidence type="ECO:0000313" key="8">
    <source>
        <dbReference type="Proteomes" id="UP000605253"/>
    </source>
</evidence>
<feature type="binding site" evidence="6">
    <location>
        <begin position="131"/>
        <end position="132"/>
    </location>
    <ligand>
        <name>S-adenosyl-L-methionine</name>
        <dbReference type="ChEBI" id="CHEBI:59789"/>
    </ligand>
</feature>
<dbReference type="Proteomes" id="UP000605253">
    <property type="component" value="Unassembled WGS sequence"/>
</dbReference>
<comment type="function">
    <text evidence="6">Specifically methylates the N7 position of guanine in position 527 of 16S rRNA.</text>
</comment>
<dbReference type="InterPro" id="IPR003682">
    <property type="entry name" value="rRNA_ssu_MeTfrase_G"/>
</dbReference>
<dbReference type="GO" id="GO:0005829">
    <property type="term" value="C:cytosol"/>
    <property type="evidence" value="ECO:0007669"/>
    <property type="project" value="TreeGrafter"/>
</dbReference>
<dbReference type="Gene3D" id="3.40.50.150">
    <property type="entry name" value="Vaccinia Virus protein VP39"/>
    <property type="match status" value="1"/>
</dbReference>
<dbReference type="HAMAP" id="MF_00074">
    <property type="entry name" value="16SrRNA_methyltr_G"/>
    <property type="match status" value="1"/>
</dbReference>
<proteinExistence type="inferred from homology"/>